<gene>
    <name evidence="1" type="ORF">A7979_09890</name>
</gene>
<proteinExistence type="predicted"/>
<reference evidence="1 2" key="1">
    <citation type="submission" date="2016-05" db="EMBL/GenBank/DDBJ databases">
        <title>Draft genome sequence of a porcine commensal Rothia nasimurium.</title>
        <authorList>
            <person name="Gaiser R.A."/>
            <person name="Van Baarlen P."/>
            <person name="Wells J.M."/>
        </authorList>
    </citation>
    <scope>NUCLEOTIDE SEQUENCE [LARGE SCALE GENOMIC DNA]</scope>
    <source>
        <strain evidence="1 2">PT-32</strain>
    </source>
</reference>
<sequence>MNKYFKYQFDPQAIIEDFNTLNKNYLLKNNLFCIPQVADEFHIDENFLKGMARVLTSNPTKCFTVIPFFGDGFEHAADPLTLSRDDVDKLEKIFRELFGAAILIVNTEKDFILFTTYNDYRLVAGSLRNLKYYFEGIDSGVSNFENHLSKTCELAKNDIGAANFLKLLEVAKSQYILPEEP</sequence>
<comment type="caution">
    <text evidence="1">The sequence shown here is derived from an EMBL/GenBank/DDBJ whole genome shotgun (WGS) entry which is preliminary data.</text>
</comment>
<dbReference type="RefSeq" id="WP_083090774.1">
    <property type="nucleotide sequence ID" value="NZ_LXWF01000004.1"/>
</dbReference>
<protein>
    <submittedName>
        <fullName evidence="1">Uncharacterized protein</fullName>
    </submittedName>
</protein>
<dbReference type="AlphaFoldDB" id="A0A1Y1RT90"/>
<evidence type="ECO:0000313" key="2">
    <source>
        <dbReference type="Proteomes" id="UP000192359"/>
    </source>
</evidence>
<keyword evidence="2" id="KW-1185">Reference proteome</keyword>
<dbReference type="EMBL" id="LXWF01000004">
    <property type="protein sequence ID" value="ORC24455.1"/>
    <property type="molecule type" value="Genomic_DNA"/>
</dbReference>
<dbReference type="Proteomes" id="UP000192359">
    <property type="component" value="Unassembled WGS sequence"/>
</dbReference>
<accession>A0A1Y1RT90</accession>
<evidence type="ECO:0000313" key="1">
    <source>
        <dbReference type="EMBL" id="ORC24455.1"/>
    </source>
</evidence>
<organism evidence="1 2">
    <name type="scientific">Rothia nasimurium</name>
    <dbReference type="NCBI Taxonomy" id="85336"/>
    <lineage>
        <taxon>Bacteria</taxon>
        <taxon>Bacillati</taxon>
        <taxon>Actinomycetota</taxon>
        <taxon>Actinomycetes</taxon>
        <taxon>Micrococcales</taxon>
        <taxon>Micrococcaceae</taxon>
        <taxon>Rothia</taxon>
    </lineage>
</organism>
<name>A0A1Y1RT90_9MICC</name>